<protein>
    <submittedName>
        <fullName evidence="1">Uncharacterized protein</fullName>
    </submittedName>
</protein>
<evidence type="ECO:0000313" key="2">
    <source>
        <dbReference type="Proteomes" id="UP001482620"/>
    </source>
</evidence>
<reference evidence="1 2" key="1">
    <citation type="submission" date="2021-06" db="EMBL/GenBank/DDBJ databases">
        <authorList>
            <person name="Palmer J.M."/>
        </authorList>
    </citation>
    <scope>NUCLEOTIDE SEQUENCE [LARGE SCALE GENOMIC DNA]</scope>
    <source>
        <strain evidence="2">if_2019</strain>
        <tissue evidence="1">Muscle</tissue>
    </source>
</reference>
<organism evidence="1 2">
    <name type="scientific">Ilyodon furcidens</name>
    <name type="common">goldbreast splitfin</name>
    <dbReference type="NCBI Taxonomy" id="33524"/>
    <lineage>
        <taxon>Eukaryota</taxon>
        <taxon>Metazoa</taxon>
        <taxon>Chordata</taxon>
        <taxon>Craniata</taxon>
        <taxon>Vertebrata</taxon>
        <taxon>Euteleostomi</taxon>
        <taxon>Actinopterygii</taxon>
        <taxon>Neopterygii</taxon>
        <taxon>Teleostei</taxon>
        <taxon>Neoteleostei</taxon>
        <taxon>Acanthomorphata</taxon>
        <taxon>Ovalentaria</taxon>
        <taxon>Atherinomorphae</taxon>
        <taxon>Cyprinodontiformes</taxon>
        <taxon>Goodeidae</taxon>
        <taxon>Ilyodon</taxon>
    </lineage>
</organism>
<dbReference type="Proteomes" id="UP001482620">
    <property type="component" value="Unassembled WGS sequence"/>
</dbReference>
<accession>A0ABV0SR73</accession>
<name>A0ABV0SR73_9TELE</name>
<proteinExistence type="predicted"/>
<sequence>MSSSFPATKSGENLAKPICQNGKKVGILAADLDLLTRRQPRMARPVTRLLLSSRGDSSYHQETCITTAHLDPRPDLLVLPHVKIKGANTVASIPLTSITI</sequence>
<evidence type="ECO:0000313" key="1">
    <source>
        <dbReference type="EMBL" id="MEQ2223095.1"/>
    </source>
</evidence>
<gene>
    <name evidence="1" type="ORF">ILYODFUR_033261</name>
</gene>
<dbReference type="EMBL" id="JAHRIQ010005613">
    <property type="protein sequence ID" value="MEQ2223095.1"/>
    <property type="molecule type" value="Genomic_DNA"/>
</dbReference>
<comment type="caution">
    <text evidence="1">The sequence shown here is derived from an EMBL/GenBank/DDBJ whole genome shotgun (WGS) entry which is preliminary data.</text>
</comment>
<keyword evidence="2" id="KW-1185">Reference proteome</keyword>